<gene>
    <name evidence="4" type="ORF">Nans01_26370</name>
</gene>
<proteinExistence type="predicted"/>
<evidence type="ECO:0000259" key="3">
    <source>
        <dbReference type="PROSITE" id="PS51186"/>
    </source>
</evidence>
<evidence type="ECO:0000256" key="2">
    <source>
        <dbReference type="ARBA" id="ARBA00023315"/>
    </source>
</evidence>
<evidence type="ECO:0000313" key="4">
    <source>
        <dbReference type="EMBL" id="GLU48286.1"/>
    </source>
</evidence>
<dbReference type="EMBL" id="BSQG01000004">
    <property type="protein sequence ID" value="GLU48286.1"/>
    <property type="molecule type" value="Genomic_DNA"/>
</dbReference>
<feature type="domain" description="N-acetyltransferase" evidence="3">
    <location>
        <begin position="2"/>
        <end position="172"/>
    </location>
</feature>
<dbReference type="PANTHER" id="PTHR43877">
    <property type="entry name" value="AMINOALKYLPHOSPHONATE N-ACETYLTRANSFERASE-RELATED-RELATED"/>
    <property type="match status" value="1"/>
</dbReference>
<evidence type="ECO:0000256" key="1">
    <source>
        <dbReference type="ARBA" id="ARBA00022679"/>
    </source>
</evidence>
<comment type="caution">
    <text evidence="4">The sequence shown here is derived from an EMBL/GenBank/DDBJ whole genome shotgun (WGS) entry which is preliminary data.</text>
</comment>
<sequence>MPTITRLTADDFPDHVEDLASLLTDAVTSGASVGFLTPCHRSAVDWWRARARAVAEGKLIVWVCRTAEGIDGTVSLAPADLPNGRHRAEVSKLLVHRRARGGGLGRALLTAAEQAAVRAGTTLLLLDTQTDSPAEYLYRSAGWTRYGLVPDYARDPAGVLRDCSFYYKRFAP</sequence>
<keyword evidence="5" id="KW-1185">Reference proteome</keyword>
<dbReference type="Pfam" id="PF13508">
    <property type="entry name" value="Acetyltransf_7"/>
    <property type="match status" value="1"/>
</dbReference>
<dbReference type="SUPFAM" id="SSF55729">
    <property type="entry name" value="Acyl-CoA N-acyltransferases (Nat)"/>
    <property type="match status" value="1"/>
</dbReference>
<dbReference type="AlphaFoldDB" id="A0A9W6UGZ9"/>
<dbReference type="InterPro" id="IPR000182">
    <property type="entry name" value="GNAT_dom"/>
</dbReference>
<organism evidence="4 5">
    <name type="scientific">Nocardiopsis ansamitocini</name>
    <dbReference type="NCBI Taxonomy" id="1670832"/>
    <lineage>
        <taxon>Bacteria</taxon>
        <taxon>Bacillati</taxon>
        <taxon>Actinomycetota</taxon>
        <taxon>Actinomycetes</taxon>
        <taxon>Streptosporangiales</taxon>
        <taxon>Nocardiopsidaceae</taxon>
        <taxon>Nocardiopsis</taxon>
    </lineage>
</organism>
<name>A0A9W6UGZ9_9ACTN</name>
<accession>A0A9W6UGZ9</accession>
<dbReference type="Proteomes" id="UP001165092">
    <property type="component" value="Unassembled WGS sequence"/>
</dbReference>
<dbReference type="PROSITE" id="PS51186">
    <property type="entry name" value="GNAT"/>
    <property type="match status" value="1"/>
</dbReference>
<dbReference type="GO" id="GO:0016747">
    <property type="term" value="F:acyltransferase activity, transferring groups other than amino-acyl groups"/>
    <property type="evidence" value="ECO:0007669"/>
    <property type="project" value="InterPro"/>
</dbReference>
<dbReference type="RefSeq" id="WP_285759779.1">
    <property type="nucleotide sequence ID" value="NZ_BSQG01000004.1"/>
</dbReference>
<keyword evidence="1" id="KW-0808">Transferase</keyword>
<dbReference type="Gene3D" id="3.40.630.30">
    <property type="match status" value="1"/>
</dbReference>
<keyword evidence="2" id="KW-0012">Acyltransferase</keyword>
<dbReference type="InterPro" id="IPR050832">
    <property type="entry name" value="Bact_Acetyltransf"/>
</dbReference>
<reference evidence="4" key="1">
    <citation type="submission" date="2023-02" db="EMBL/GenBank/DDBJ databases">
        <title>Nocardiopsis ansamitocini NBRC 112285.</title>
        <authorList>
            <person name="Ichikawa N."/>
            <person name="Sato H."/>
            <person name="Tonouchi N."/>
        </authorList>
    </citation>
    <scope>NUCLEOTIDE SEQUENCE</scope>
    <source>
        <strain evidence="4">NBRC 112285</strain>
    </source>
</reference>
<protein>
    <submittedName>
        <fullName evidence="4">N-acetyltransferase</fullName>
    </submittedName>
</protein>
<evidence type="ECO:0000313" key="5">
    <source>
        <dbReference type="Proteomes" id="UP001165092"/>
    </source>
</evidence>
<dbReference type="InterPro" id="IPR016181">
    <property type="entry name" value="Acyl_CoA_acyltransferase"/>
</dbReference>